<dbReference type="InterPro" id="IPR036259">
    <property type="entry name" value="MFS_trans_sf"/>
</dbReference>
<feature type="domain" description="Major facilitator superfamily (MFS) profile" evidence="6">
    <location>
        <begin position="1"/>
        <end position="423"/>
    </location>
</feature>
<dbReference type="PANTHER" id="PTHR23508:SF10">
    <property type="entry name" value="CARBOXYLIC ACID TRANSPORTER PROTEIN HOMOLOG"/>
    <property type="match status" value="1"/>
</dbReference>
<reference evidence="7 8" key="1">
    <citation type="submission" date="2020-05" db="EMBL/GenBank/DDBJ databases">
        <authorList>
            <person name="Mo P."/>
        </authorList>
    </citation>
    <scope>NUCLEOTIDE SEQUENCE [LARGE SCALE GENOMIC DNA]</scope>
    <source>
        <strain evidence="7 8">Gen01</strain>
    </source>
</reference>
<name>A0A6M6JUI0_9PSEU</name>
<feature type="transmembrane region" description="Helical" evidence="5">
    <location>
        <begin position="129"/>
        <end position="150"/>
    </location>
</feature>
<proteinExistence type="predicted"/>
<dbReference type="CDD" id="cd17365">
    <property type="entry name" value="MFS_PcaK_like"/>
    <property type="match status" value="1"/>
</dbReference>
<feature type="transmembrane region" description="Helical" evidence="5">
    <location>
        <begin position="35"/>
        <end position="56"/>
    </location>
</feature>
<evidence type="ECO:0000256" key="4">
    <source>
        <dbReference type="ARBA" id="ARBA00023136"/>
    </source>
</evidence>
<dbReference type="KEGG" id="pbro:HOP40_32520"/>
<dbReference type="GO" id="GO:0005886">
    <property type="term" value="C:plasma membrane"/>
    <property type="evidence" value="ECO:0007669"/>
    <property type="project" value="UniProtKB-SubCell"/>
</dbReference>
<feature type="transmembrane region" description="Helical" evidence="5">
    <location>
        <begin position="275"/>
        <end position="299"/>
    </location>
</feature>
<dbReference type="AlphaFoldDB" id="A0A6M6JUI0"/>
<keyword evidence="3 5" id="KW-1133">Transmembrane helix</keyword>
<evidence type="ECO:0000313" key="8">
    <source>
        <dbReference type="Proteomes" id="UP000505377"/>
    </source>
</evidence>
<dbReference type="EMBL" id="CP053564">
    <property type="protein sequence ID" value="QJY51075.1"/>
    <property type="molecule type" value="Genomic_DNA"/>
</dbReference>
<dbReference type="InterPro" id="IPR020846">
    <property type="entry name" value="MFS_dom"/>
</dbReference>
<dbReference type="InterPro" id="IPR005829">
    <property type="entry name" value="Sugar_transporter_CS"/>
</dbReference>
<feature type="transmembrane region" description="Helical" evidence="5">
    <location>
        <begin position="156"/>
        <end position="176"/>
    </location>
</feature>
<dbReference type="Gene3D" id="1.20.1250.20">
    <property type="entry name" value="MFS general substrate transporter like domains"/>
    <property type="match status" value="1"/>
</dbReference>
<feature type="transmembrane region" description="Helical" evidence="5">
    <location>
        <begin position="401"/>
        <end position="420"/>
    </location>
</feature>
<dbReference type="Pfam" id="PF07690">
    <property type="entry name" value="MFS_1"/>
    <property type="match status" value="1"/>
</dbReference>
<dbReference type="SUPFAM" id="SSF103473">
    <property type="entry name" value="MFS general substrate transporter"/>
    <property type="match status" value="1"/>
</dbReference>
<organism evidence="7 8">
    <name type="scientific">Pseudonocardia broussonetiae</name>
    <dbReference type="NCBI Taxonomy" id="2736640"/>
    <lineage>
        <taxon>Bacteria</taxon>
        <taxon>Bacillati</taxon>
        <taxon>Actinomycetota</taxon>
        <taxon>Actinomycetes</taxon>
        <taxon>Pseudonocardiales</taxon>
        <taxon>Pseudonocardiaceae</taxon>
        <taxon>Pseudonocardia</taxon>
    </lineage>
</organism>
<comment type="subcellular location">
    <subcellularLocation>
        <location evidence="1">Cell membrane</location>
        <topology evidence="1">Multi-pass membrane protein</topology>
    </subcellularLocation>
</comment>
<dbReference type="Proteomes" id="UP000505377">
    <property type="component" value="Chromosome"/>
</dbReference>
<feature type="transmembrane region" description="Helical" evidence="5">
    <location>
        <begin position="311"/>
        <end position="328"/>
    </location>
</feature>
<protein>
    <submittedName>
        <fullName evidence="7">Aromatic acid/H+ symport family MFS transporter</fullName>
    </submittedName>
</protein>
<evidence type="ECO:0000259" key="6">
    <source>
        <dbReference type="PROSITE" id="PS50850"/>
    </source>
</evidence>
<evidence type="ECO:0000256" key="5">
    <source>
        <dbReference type="SAM" id="Phobius"/>
    </source>
</evidence>
<feature type="transmembrane region" description="Helical" evidence="5">
    <location>
        <begin position="242"/>
        <end position="263"/>
    </location>
</feature>
<dbReference type="GO" id="GO:0046943">
    <property type="term" value="F:carboxylic acid transmembrane transporter activity"/>
    <property type="evidence" value="ECO:0007669"/>
    <property type="project" value="TreeGrafter"/>
</dbReference>
<feature type="transmembrane region" description="Helical" evidence="5">
    <location>
        <begin position="334"/>
        <end position="356"/>
    </location>
</feature>
<evidence type="ECO:0000313" key="7">
    <source>
        <dbReference type="EMBL" id="QJY51075.1"/>
    </source>
</evidence>
<keyword evidence="8" id="KW-1185">Reference proteome</keyword>
<dbReference type="PANTHER" id="PTHR23508">
    <property type="entry name" value="CARBOXYLIC ACID TRANSPORTER PROTEIN HOMOLOG"/>
    <property type="match status" value="1"/>
</dbReference>
<evidence type="ECO:0000256" key="2">
    <source>
        <dbReference type="ARBA" id="ARBA00022692"/>
    </source>
</evidence>
<evidence type="ECO:0000256" key="3">
    <source>
        <dbReference type="ARBA" id="ARBA00022989"/>
    </source>
</evidence>
<keyword evidence="2 5" id="KW-0812">Transmembrane</keyword>
<feature type="transmembrane region" description="Helical" evidence="5">
    <location>
        <begin position="94"/>
        <end position="117"/>
    </location>
</feature>
<feature type="transmembrane region" description="Helical" evidence="5">
    <location>
        <begin position="68"/>
        <end position="88"/>
    </location>
</feature>
<keyword evidence="4 5" id="KW-0472">Membrane</keyword>
<accession>A0A6M6JUI0</accession>
<gene>
    <name evidence="7" type="ORF">HOP40_32520</name>
</gene>
<evidence type="ECO:0000256" key="1">
    <source>
        <dbReference type="ARBA" id="ARBA00004651"/>
    </source>
</evidence>
<dbReference type="PROSITE" id="PS00217">
    <property type="entry name" value="SUGAR_TRANSPORT_2"/>
    <property type="match status" value="1"/>
</dbReference>
<sequence length="430" mass="44471">MLICFVSIVFDGYDLVVFGTTIPSILAHEPWAVSPAQAGAIGSYALLGMLIGTLAVGALTDILGRRRIMLVSIAWFSVAMGLSALAPSPEVLGLVRFVAGLGLGGVVPTAIALTVEYSPKDRRQLNNALMYSGFFIGGILTALLGILLLPHVDFRVMYAVGALPLVLVLPVAWRYLPESVAFLASRGRHEEARALAVQYGLELDDIVPAGDAGTDTATDTTAAGTAPTDRLAGIRTLFQRRYLAATLLFAGASFCGLLLVYGLNTWLPNIMRTAGYALGSSLLFLLALNTGGIVGTIAASRLADRIGIKPVAIGAFLVAALSVLLLSVDVGLALLVLLVAVAGFGTGAQILVNGFVAVHYPATSRATALGWSLGIGRIGAVLGPILGGLVAGSGAGYQWNFYLFAVFGLVGAGLLVAVPATRRAVVTPRA</sequence>
<dbReference type="InterPro" id="IPR011701">
    <property type="entry name" value="MFS"/>
</dbReference>
<dbReference type="PROSITE" id="PS50850">
    <property type="entry name" value="MFS"/>
    <property type="match status" value="1"/>
</dbReference>
<feature type="transmembrane region" description="Helical" evidence="5">
    <location>
        <begin position="368"/>
        <end position="389"/>
    </location>
</feature>